<feature type="signal peptide" evidence="2">
    <location>
        <begin position="1"/>
        <end position="25"/>
    </location>
</feature>
<dbReference type="EMBL" id="BOPH01000015">
    <property type="protein sequence ID" value="GIJ66032.1"/>
    <property type="molecule type" value="Genomic_DNA"/>
</dbReference>
<proteinExistence type="predicted"/>
<sequence>MITLRVGLVAGGMALALALGGGCSAARFDGAARGAGPAVLTQGELTSALLRVEDLPTGYTVQPAAPEASPSPTGGGQGGSVEPCADVFEQLRGSAPALSRVASASARVEFGKGDYGPFLQQVLLSTGDRAAVEAAVSAFRQLPSLCNGFTETDEQGSFTVRLAPAENMPALGDESVTLKLDANGRSVDLDVTLSGFMILLRKGSVVSVLIHFGIPGVDAAETEKIGRAAAARLG</sequence>
<keyword evidence="2" id="KW-0732">Signal</keyword>
<reference evidence="3" key="1">
    <citation type="submission" date="2021-01" db="EMBL/GenBank/DDBJ databases">
        <title>Whole genome shotgun sequence of Virgisporangium ochraceum NBRC 16418.</title>
        <authorList>
            <person name="Komaki H."/>
            <person name="Tamura T."/>
        </authorList>
    </citation>
    <scope>NUCLEOTIDE SEQUENCE</scope>
    <source>
        <strain evidence="3">NBRC 16418</strain>
    </source>
</reference>
<gene>
    <name evidence="3" type="ORF">Voc01_009490</name>
</gene>
<dbReference type="PROSITE" id="PS51257">
    <property type="entry name" value="PROKAR_LIPOPROTEIN"/>
    <property type="match status" value="1"/>
</dbReference>
<evidence type="ECO:0000256" key="2">
    <source>
        <dbReference type="SAM" id="SignalP"/>
    </source>
</evidence>
<comment type="caution">
    <text evidence="3">The sequence shown here is derived from an EMBL/GenBank/DDBJ whole genome shotgun (WGS) entry which is preliminary data.</text>
</comment>
<feature type="region of interest" description="Disordered" evidence="1">
    <location>
        <begin position="60"/>
        <end position="80"/>
    </location>
</feature>
<organism evidence="3 4">
    <name type="scientific">Virgisporangium ochraceum</name>
    <dbReference type="NCBI Taxonomy" id="65505"/>
    <lineage>
        <taxon>Bacteria</taxon>
        <taxon>Bacillati</taxon>
        <taxon>Actinomycetota</taxon>
        <taxon>Actinomycetes</taxon>
        <taxon>Micromonosporales</taxon>
        <taxon>Micromonosporaceae</taxon>
        <taxon>Virgisporangium</taxon>
    </lineage>
</organism>
<feature type="chain" id="PRO_5039701849" description="Lipoprotein" evidence="2">
    <location>
        <begin position="26"/>
        <end position="234"/>
    </location>
</feature>
<evidence type="ECO:0000313" key="4">
    <source>
        <dbReference type="Proteomes" id="UP000635606"/>
    </source>
</evidence>
<evidence type="ECO:0000313" key="3">
    <source>
        <dbReference type="EMBL" id="GIJ66032.1"/>
    </source>
</evidence>
<protein>
    <recommendedName>
        <fullName evidence="5">Lipoprotein</fullName>
    </recommendedName>
</protein>
<evidence type="ECO:0000256" key="1">
    <source>
        <dbReference type="SAM" id="MobiDB-lite"/>
    </source>
</evidence>
<keyword evidence="4" id="KW-1185">Reference proteome</keyword>
<name>A0A8J3ZL19_9ACTN</name>
<evidence type="ECO:0008006" key="5">
    <source>
        <dbReference type="Google" id="ProtNLM"/>
    </source>
</evidence>
<dbReference type="AlphaFoldDB" id="A0A8J3ZL19"/>
<dbReference type="Proteomes" id="UP000635606">
    <property type="component" value="Unassembled WGS sequence"/>
</dbReference>
<accession>A0A8J3ZL19</accession>